<evidence type="ECO:0000259" key="11">
    <source>
        <dbReference type="PROSITE" id="PS50076"/>
    </source>
</evidence>
<dbReference type="InterPro" id="IPR001623">
    <property type="entry name" value="DnaJ_domain"/>
</dbReference>
<evidence type="ECO:0000256" key="9">
    <source>
        <dbReference type="HAMAP-Rule" id="MF_01152"/>
    </source>
</evidence>
<comment type="domain">
    <text evidence="9">The J domain is necessary and sufficient to stimulate DnaK ATPase activity. Zinc center 1 plays an important role in the autonomous, DnaK-independent chaperone activity of DnaJ. Zinc center 2 is essential for interaction with DnaK and for DnaJ activity.</text>
</comment>
<feature type="binding site" evidence="9">
    <location>
        <position position="201"/>
    </location>
    <ligand>
        <name>Zn(2+)</name>
        <dbReference type="ChEBI" id="CHEBI:29105"/>
        <label>1</label>
    </ligand>
</feature>
<dbReference type="GO" id="GO:0042026">
    <property type="term" value="P:protein refolding"/>
    <property type="evidence" value="ECO:0007669"/>
    <property type="project" value="TreeGrafter"/>
</dbReference>
<feature type="binding site" evidence="9">
    <location>
        <position position="190"/>
    </location>
    <ligand>
        <name>Zn(2+)</name>
        <dbReference type="ChEBI" id="CHEBI:29105"/>
        <label>2</label>
    </ligand>
</feature>
<dbReference type="AlphaFoldDB" id="B8GIW5"/>
<evidence type="ECO:0000256" key="8">
    <source>
        <dbReference type="ARBA" id="ARBA00023186"/>
    </source>
</evidence>
<organism evidence="13 14">
    <name type="scientific">Methanosphaerula palustris (strain ATCC BAA-1556 / DSM 19958 / E1-9c)</name>
    <dbReference type="NCBI Taxonomy" id="521011"/>
    <lineage>
        <taxon>Archaea</taxon>
        <taxon>Methanobacteriati</taxon>
        <taxon>Methanobacteriota</taxon>
        <taxon>Stenosarchaea group</taxon>
        <taxon>Methanomicrobia</taxon>
        <taxon>Methanomicrobiales</taxon>
        <taxon>Methanoregulaceae</taxon>
        <taxon>Methanosphaerula</taxon>
    </lineage>
</organism>
<dbReference type="InterPro" id="IPR036410">
    <property type="entry name" value="HSP_DnaJ_Cys-rich_dom_sf"/>
</dbReference>
<accession>B8GIW5</accession>
<dbReference type="NCBIfam" id="NF008035">
    <property type="entry name" value="PRK10767.1"/>
    <property type="match status" value="1"/>
</dbReference>
<dbReference type="InterPro" id="IPR012724">
    <property type="entry name" value="DnaJ"/>
</dbReference>
<dbReference type="InterPro" id="IPR008971">
    <property type="entry name" value="HSP40/DnaJ_pept-bd"/>
</dbReference>
<protein>
    <recommendedName>
        <fullName evidence="9">Chaperone protein DnaJ</fullName>
    </recommendedName>
</protein>
<feature type="repeat" description="CXXCXGXG motif" evidence="9">
    <location>
        <begin position="201"/>
        <end position="208"/>
    </location>
</feature>
<dbReference type="GO" id="GO:0031072">
    <property type="term" value="F:heat shock protein binding"/>
    <property type="evidence" value="ECO:0007669"/>
    <property type="project" value="InterPro"/>
</dbReference>
<feature type="binding site" evidence="9">
    <location>
        <position position="161"/>
    </location>
    <ligand>
        <name>Zn(2+)</name>
        <dbReference type="ChEBI" id="CHEBI:29105"/>
        <label>2</label>
    </ligand>
</feature>
<dbReference type="HOGENOM" id="CLU_017633_0_7_2"/>
<dbReference type="STRING" id="521011.Mpal_1616"/>
<feature type="repeat" description="CXXCXGXG motif" evidence="9">
    <location>
        <begin position="161"/>
        <end position="168"/>
    </location>
</feature>
<dbReference type="SUPFAM" id="SSF49493">
    <property type="entry name" value="HSP40/DnaJ peptide-binding domain"/>
    <property type="match status" value="2"/>
</dbReference>
<evidence type="ECO:0000256" key="4">
    <source>
        <dbReference type="ARBA" id="ARBA00022737"/>
    </source>
</evidence>
<keyword evidence="6 9" id="KW-0862">Zinc</keyword>
<evidence type="ECO:0000256" key="7">
    <source>
        <dbReference type="ARBA" id="ARBA00023016"/>
    </source>
</evidence>
<comment type="function">
    <text evidence="9">Participates actively in the response to hyperosmotic and heat shock by preventing the aggregation of stress-denatured proteins and by disaggregating proteins, also in an autonomous, DnaK-independent fashion. Unfolded proteins bind initially to DnaJ; upon interaction with the DnaJ-bound protein, DnaK hydrolyzes its bound ATP, resulting in the formation of a stable complex. GrpE releases ADP from DnaK; ATP binding to DnaK triggers the release of the substrate protein, thus completing the reaction cycle. Several rounds of ATP-dependent interactions between DnaJ, DnaK and GrpE are required for fully efficient folding. Also involved, together with DnaK and GrpE, in the DNA replication of plasmids through activation of initiation proteins.</text>
</comment>
<dbReference type="GO" id="GO:0005737">
    <property type="term" value="C:cytoplasm"/>
    <property type="evidence" value="ECO:0007669"/>
    <property type="project" value="UniProtKB-SubCell"/>
</dbReference>
<evidence type="ECO:0000256" key="3">
    <source>
        <dbReference type="ARBA" id="ARBA00022723"/>
    </source>
</evidence>
<sequence length="352" mass="38838">MEKKDYYEVLGVKKDVSQDDLKKAFRQLARKFHPDLNKGSKDAEEKFKEINEAYQVLSDPQKKAEYDQVGRTEFKPGDSATYKPPSYDDLFRDFGLGDIFNAFSGGSGRARSRAGADLRFDLEISLSDAFYGMKKIVEVPHSYECSTCKGTGAQPGFIRDCPTCKGTGEIRAIQRSGRQQVVNIAPCPDCGGRGKIIGKPCEACQGKGSTRRTRRIEVSIPRGVEDGQFLRVAGEGEPGENQGAPGDLYIVVHIKRHDTFERHGVDLQSTATIGLGPALLGGEVQVPTLTGTAMLTIPPGTQSHTRFRLREQGMHYLNSDNRGDLLVRVVVKIPETLTPEQKRLVKEAFSVK</sequence>
<dbReference type="GeneID" id="7272158"/>
<dbReference type="SUPFAM" id="SSF46565">
    <property type="entry name" value="Chaperone J-domain"/>
    <property type="match status" value="1"/>
</dbReference>
<dbReference type="Proteomes" id="UP000002457">
    <property type="component" value="Chromosome"/>
</dbReference>
<comment type="subunit">
    <text evidence="9">Homodimer.</text>
</comment>
<feature type="repeat" description="CXXCXGXG motif" evidence="9">
    <location>
        <begin position="145"/>
        <end position="152"/>
    </location>
</feature>
<dbReference type="Pfam" id="PF01556">
    <property type="entry name" value="DnaJ_C"/>
    <property type="match status" value="1"/>
</dbReference>
<feature type="domain" description="J" evidence="11">
    <location>
        <begin position="5"/>
        <end position="70"/>
    </location>
</feature>
<dbReference type="GO" id="GO:0006260">
    <property type="term" value="P:DNA replication"/>
    <property type="evidence" value="ECO:0007669"/>
    <property type="project" value="UniProtKB-KW"/>
</dbReference>
<dbReference type="InterPro" id="IPR001305">
    <property type="entry name" value="HSP_DnaJ_Cys-rich_dom"/>
</dbReference>
<dbReference type="OrthoDB" id="8967at2157"/>
<feature type="repeat" description="CXXCXGXG motif" evidence="9">
    <location>
        <begin position="187"/>
        <end position="194"/>
    </location>
</feature>
<dbReference type="Gene3D" id="2.60.260.20">
    <property type="entry name" value="Urease metallochaperone UreE, N-terminal domain"/>
    <property type="match status" value="2"/>
</dbReference>
<dbReference type="KEGG" id="mpl:Mpal_1616"/>
<keyword evidence="2 9" id="KW-0235">DNA replication</keyword>
<dbReference type="Gene3D" id="1.10.287.110">
    <property type="entry name" value="DnaJ domain"/>
    <property type="match status" value="1"/>
</dbReference>
<evidence type="ECO:0000256" key="6">
    <source>
        <dbReference type="ARBA" id="ARBA00022833"/>
    </source>
</evidence>
<comment type="subcellular location">
    <subcellularLocation>
        <location evidence="9">Cytoplasm</location>
    </subcellularLocation>
</comment>
<dbReference type="CDD" id="cd06257">
    <property type="entry name" value="DnaJ"/>
    <property type="match status" value="1"/>
</dbReference>
<dbReference type="GO" id="GO:0051082">
    <property type="term" value="F:unfolded protein binding"/>
    <property type="evidence" value="ECO:0007669"/>
    <property type="project" value="UniProtKB-UniRule"/>
</dbReference>
<dbReference type="Pfam" id="PF00684">
    <property type="entry name" value="DnaJ_CXXCXGXG"/>
    <property type="match status" value="1"/>
</dbReference>
<name>B8GIW5_METPE</name>
<dbReference type="NCBIfam" id="TIGR02349">
    <property type="entry name" value="DnaJ_bact"/>
    <property type="match status" value="1"/>
</dbReference>
<feature type="binding site" evidence="9">
    <location>
        <position position="145"/>
    </location>
    <ligand>
        <name>Zn(2+)</name>
        <dbReference type="ChEBI" id="CHEBI:29105"/>
        <label>1</label>
    </ligand>
</feature>
<dbReference type="CDD" id="cd10747">
    <property type="entry name" value="DnaJ_C"/>
    <property type="match status" value="1"/>
</dbReference>
<dbReference type="HAMAP" id="MF_01152">
    <property type="entry name" value="DnaJ"/>
    <property type="match status" value="1"/>
</dbReference>
<dbReference type="PROSITE" id="PS51188">
    <property type="entry name" value="ZF_CR"/>
    <property type="match status" value="1"/>
</dbReference>
<dbReference type="eggNOG" id="arCOG02846">
    <property type="taxonomic scope" value="Archaea"/>
</dbReference>
<evidence type="ECO:0000259" key="12">
    <source>
        <dbReference type="PROSITE" id="PS51188"/>
    </source>
</evidence>
<comment type="cofactor">
    <cofactor evidence="9">
        <name>Zn(2+)</name>
        <dbReference type="ChEBI" id="CHEBI:29105"/>
    </cofactor>
    <text evidence="9">Binds 2 Zn(2+) ions per monomer.</text>
</comment>
<dbReference type="FunFam" id="2.10.230.10:FF:000002">
    <property type="entry name" value="Molecular chaperone DnaJ"/>
    <property type="match status" value="1"/>
</dbReference>
<dbReference type="EMBL" id="CP001338">
    <property type="protein sequence ID" value="ACL16928.1"/>
    <property type="molecule type" value="Genomic_DNA"/>
</dbReference>
<dbReference type="PROSITE" id="PS50076">
    <property type="entry name" value="DNAJ_2"/>
    <property type="match status" value="1"/>
</dbReference>
<dbReference type="InterPro" id="IPR036869">
    <property type="entry name" value="J_dom_sf"/>
</dbReference>
<dbReference type="PANTHER" id="PTHR43096">
    <property type="entry name" value="DNAJ HOMOLOG 1, MITOCHONDRIAL-RELATED"/>
    <property type="match status" value="1"/>
</dbReference>
<dbReference type="PROSITE" id="PS00636">
    <property type="entry name" value="DNAJ_1"/>
    <property type="match status" value="1"/>
</dbReference>
<feature type="zinc finger region" description="CR-type" evidence="10">
    <location>
        <begin position="132"/>
        <end position="213"/>
    </location>
</feature>
<keyword evidence="14" id="KW-1185">Reference proteome</keyword>
<dbReference type="SMART" id="SM00271">
    <property type="entry name" value="DnaJ"/>
    <property type="match status" value="1"/>
</dbReference>
<evidence type="ECO:0000313" key="14">
    <source>
        <dbReference type="Proteomes" id="UP000002457"/>
    </source>
</evidence>
<reference evidence="13 14" key="1">
    <citation type="journal article" date="2015" name="Genome Announc.">
        <title>Complete Genome Sequence of Methanosphaerula palustris E1-9CT, a Hydrogenotrophic Methanogen Isolated from a Minerotrophic Fen Peatland.</title>
        <authorList>
            <person name="Cadillo-Quiroz H."/>
            <person name="Browne P."/>
            <person name="Kyrpides N."/>
            <person name="Woyke T."/>
            <person name="Goodwin L."/>
            <person name="Detter C."/>
            <person name="Yavitt J.B."/>
            <person name="Zinder S.H."/>
        </authorList>
    </citation>
    <scope>NUCLEOTIDE SEQUENCE [LARGE SCALE GENOMIC DNA]</scope>
    <source>
        <strain evidence="14">ATCC BAA-1556 / DSM 19958 / E1-9c</strain>
    </source>
</reference>
<evidence type="ECO:0000256" key="2">
    <source>
        <dbReference type="ARBA" id="ARBA00022705"/>
    </source>
</evidence>
<evidence type="ECO:0000256" key="5">
    <source>
        <dbReference type="ARBA" id="ARBA00022771"/>
    </source>
</evidence>
<feature type="binding site" evidence="9">
    <location>
        <position position="148"/>
    </location>
    <ligand>
        <name>Zn(2+)</name>
        <dbReference type="ChEBI" id="CHEBI:29105"/>
        <label>1</label>
    </ligand>
</feature>
<dbReference type="Gene3D" id="6.20.20.10">
    <property type="match status" value="2"/>
</dbReference>
<keyword evidence="5 9" id="KW-0863">Zinc-finger</keyword>
<comment type="similarity">
    <text evidence="9">Belongs to the DnaJ family.</text>
</comment>
<dbReference type="PRINTS" id="PR00625">
    <property type="entry name" value="JDOMAIN"/>
</dbReference>
<feature type="binding site" evidence="9">
    <location>
        <position position="204"/>
    </location>
    <ligand>
        <name>Zn(2+)</name>
        <dbReference type="ChEBI" id="CHEBI:29105"/>
        <label>1</label>
    </ligand>
</feature>
<dbReference type="PANTHER" id="PTHR43096:SF48">
    <property type="entry name" value="CHAPERONE PROTEIN DNAJ"/>
    <property type="match status" value="1"/>
</dbReference>
<dbReference type="InterPro" id="IPR018253">
    <property type="entry name" value="DnaJ_domain_CS"/>
</dbReference>
<keyword evidence="4 9" id="KW-0677">Repeat</keyword>
<dbReference type="GO" id="GO:0008270">
    <property type="term" value="F:zinc ion binding"/>
    <property type="evidence" value="ECO:0007669"/>
    <property type="project" value="UniProtKB-UniRule"/>
</dbReference>
<dbReference type="FunFam" id="2.60.260.20:FF:000005">
    <property type="entry name" value="Chaperone protein dnaJ 1, mitochondrial"/>
    <property type="match status" value="1"/>
</dbReference>
<dbReference type="CDD" id="cd10719">
    <property type="entry name" value="DnaJ_zf"/>
    <property type="match status" value="1"/>
</dbReference>
<gene>
    <name evidence="9" type="primary">dnaJ</name>
    <name evidence="13" type="ordered locus">Mpal_1616</name>
</gene>
<evidence type="ECO:0000313" key="13">
    <source>
        <dbReference type="EMBL" id="ACL16928.1"/>
    </source>
</evidence>
<keyword evidence="7 9" id="KW-0346">Stress response</keyword>
<dbReference type="InterPro" id="IPR002939">
    <property type="entry name" value="DnaJ_C"/>
</dbReference>
<proteinExistence type="inferred from homology"/>
<dbReference type="GO" id="GO:0005524">
    <property type="term" value="F:ATP binding"/>
    <property type="evidence" value="ECO:0007669"/>
    <property type="project" value="InterPro"/>
</dbReference>
<keyword evidence="3 9" id="KW-0479">Metal-binding</keyword>
<dbReference type="SUPFAM" id="SSF57938">
    <property type="entry name" value="DnaJ/Hsp40 cysteine-rich domain"/>
    <property type="match status" value="1"/>
</dbReference>
<keyword evidence="8 9" id="KW-0143">Chaperone</keyword>
<evidence type="ECO:0000256" key="10">
    <source>
        <dbReference type="PROSITE-ProRule" id="PRU00546"/>
    </source>
</evidence>
<dbReference type="GO" id="GO:0009408">
    <property type="term" value="P:response to heat"/>
    <property type="evidence" value="ECO:0007669"/>
    <property type="project" value="InterPro"/>
</dbReference>
<keyword evidence="1 9" id="KW-0963">Cytoplasm</keyword>
<feature type="binding site" evidence="9">
    <location>
        <position position="187"/>
    </location>
    <ligand>
        <name>Zn(2+)</name>
        <dbReference type="ChEBI" id="CHEBI:29105"/>
        <label>2</label>
    </ligand>
</feature>
<dbReference type="Pfam" id="PF00226">
    <property type="entry name" value="DnaJ"/>
    <property type="match status" value="1"/>
</dbReference>
<dbReference type="RefSeq" id="WP_012618247.1">
    <property type="nucleotide sequence ID" value="NC_011832.1"/>
</dbReference>
<feature type="binding site" evidence="9">
    <location>
        <position position="164"/>
    </location>
    <ligand>
        <name>Zn(2+)</name>
        <dbReference type="ChEBI" id="CHEBI:29105"/>
        <label>2</label>
    </ligand>
</feature>
<evidence type="ECO:0000256" key="1">
    <source>
        <dbReference type="ARBA" id="ARBA00022490"/>
    </source>
</evidence>
<feature type="domain" description="CR-type" evidence="12">
    <location>
        <begin position="132"/>
        <end position="213"/>
    </location>
</feature>